<proteinExistence type="predicted"/>
<evidence type="ECO:0000313" key="2">
    <source>
        <dbReference type="EMBL" id="BAY58533.1"/>
    </source>
</evidence>
<feature type="domain" description="HTH cro/C1-type" evidence="1">
    <location>
        <begin position="34"/>
        <end position="89"/>
    </location>
</feature>
<evidence type="ECO:0000259" key="1">
    <source>
        <dbReference type="PROSITE" id="PS50943"/>
    </source>
</evidence>
<dbReference type="PROSITE" id="PS50943">
    <property type="entry name" value="HTH_CROC1"/>
    <property type="match status" value="1"/>
</dbReference>
<dbReference type="GO" id="GO:0003677">
    <property type="term" value="F:DNA binding"/>
    <property type="evidence" value="ECO:0007669"/>
    <property type="project" value="UniProtKB-KW"/>
</dbReference>
<dbReference type="EMBL" id="AP018203">
    <property type="protein sequence ID" value="BAY58533.1"/>
    <property type="molecule type" value="Genomic_DNA"/>
</dbReference>
<keyword evidence="3" id="KW-1185">Reference proteome</keyword>
<organism evidence="2 3">
    <name type="scientific">Leptolyngbya boryana NIES-2135</name>
    <dbReference type="NCBI Taxonomy" id="1973484"/>
    <lineage>
        <taxon>Bacteria</taxon>
        <taxon>Bacillati</taxon>
        <taxon>Cyanobacteriota</taxon>
        <taxon>Cyanophyceae</taxon>
        <taxon>Leptolyngbyales</taxon>
        <taxon>Leptolyngbyaceae</taxon>
        <taxon>Leptolyngbya group</taxon>
        <taxon>Leptolyngbya</taxon>
    </lineage>
</organism>
<dbReference type="InterPro" id="IPR010982">
    <property type="entry name" value="Lambda_DNA-bd_dom_sf"/>
</dbReference>
<sequence length="96" mass="10800">MVSTLMTPPVPPKFTKRDDRPAVRQSKNKVYCRLQEYLDAQEITRSALSEQTGLTPAAIRGLCDNTTKRFDADTLVVICDFFGIEVGDLLIKVPRE</sequence>
<protein>
    <submittedName>
        <fullName evidence="2">DNA-binding helix-turn-helix protein</fullName>
    </submittedName>
</protein>
<dbReference type="AlphaFoldDB" id="A0A1Z4JPF2"/>
<name>A0A1Z4JPF2_LEPBY</name>
<keyword evidence="2" id="KW-0238">DNA-binding</keyword>
<dbReference type="Proteomes" id="UP000217895">
    <property type="component" value="Chromosome"/>
</dbReference>
<evidence type="ECO:0000313" key="3">
    <source>
        <dbReference type="Proteomes" id="UP000217895"/>
    </source>
</evidence>
<dbReference type="Gene3D" id="1.10.260.40">
    <property type="entry name" value="lambda repressor-like DNA-binding domains"/>
    <property type="match status" value="1"/>
</dbReference>
<accession>A0A1Z4JPF2</accession>
<dbReference type="InterPro" id="IPR001387">
    <property type="entry name" value="Cro/C1-type_HTH"/>
</dbReference>
<gene>
    <name evidence="2" type="ORF">NIES2135_54060</name>
</gene>
<reference evidence="2 3" key="1">
    <citation type="submission" date="2017-06" db="EMBL/GenBank/DDBJ databases">
        <title>Genome sequencing of cyanobaciteial culture collection at National Institute for Environmental Studies (NIES).</title>
        <authorList>
            <person name="Hirose Y."/>
            <person name="Shimura Y."/>
            <person name="Fujisawa T."/>
            <person name="Nakamura Y."/>
            <person name="Kawachi M."/>
        </authorList>
    </citation>
    <scope>NUCLEOTIDE SEQUENCE [LARGE SCALE GENOMIC DNA]</scope>
    <source>
        <strain evidence="2 3">NIES-2135</strain>
    </source>
</reference>
<dbReference type="SMART" id="SM00530">
    <property type="entry name" value="HTH_XRE"/>
    <property type="match status" value="1"/>
</dbReference>
<dbReference type="Pfam" id="PF13443">
    <property type="entry name" value="HTH_26"/>
    <property type="match status" value="1"/>
</dbReference>
<dbReference type="SUPFAM" id="SSF47413">
    <property type="entry name" value="lambda repressor-like DNA-binding domains"/>
    <property type="match status" value="1"/>
</dbReference>